<reference evidence="3" key="1">
    <citation type="journal article" date="2011" name="PLoS Genet.">
        <title>Genomic analysis of the necrotrophic fungal pathogens Sclerotinia sclerotiorum and Botrytis cinerea.</title>
        <authorList>
            <person name="Amselem J."/>
            <person name="Cuomo C.A."/>
            <person name="van Kan J.A."/>
            <person name="Viaud M."/>
            <person name="Benito E.P."/>
            <person name="Couloux A."/>
            <person name="Coutinho P.M."/>
            <person name="de Vries R.P."/>
            <person name="Dyer P.S."/>
            <person name="Fillinger S."/>
            <person name="Fournier E."/>
            <person name="Gout L."/>
            <person name="Hahn M."/>
            <person name="Kohn L."/>
            <person name="Lapalu N."/>
            <person name="Plummer K.M."/>
            <person name="Pradier J.M."/>
            <person name="Quevillon E."/>
            <person name="Sharon A."/>
            <person name="Simon A."/>
            <person name="ten Have A."/>
            <person name="Tudzynski B."/>
            <person name="Tudzynski P."/>
            <person name="Wincker P."/>
            <person name="Andrew M."/>
            <person name="Anthouard V."/>
            <person name="Beever R.E."/>
            <person name="Beffa R."/>
            <person name="Benoit I."/>
            <person name="Bouzid O."/>
            <person name="Brault B."/>
            <person name="Chen Z."/>
            <person name="Choquer M."/>
            <person name="Collemare J."/>
            <person name="Cotton P."/>
            <person name="Danchin E.G."/>
            <person name="Da Silva C."/>
            <person name="Gautier A."/>
            <person name="Giraud C."/>
            <person name="Giraud T."/>
            <person name="Gonzalez C."/>
            <person name="Grossetete S."/>
            <person name="Guldener U."/>
            <person name="Henrissat B."/>
            <person name="Howlett B.J."/>
            <person name="Kodira C."/>
            <person name="Kretschmer M."/>
            <person name="Lappartient A."/>
            <person name="Leroch M."/>
            <person name="Levis C."/>
            <person name="Mauceli E."/>
            <person name="Neuveglise C."/>
            <person name="Oeser B."/>
            <person name="Pearson M."/>
            <person name="Poulain J."/>
            <person name="Poussereau N."/>
            <person name="Quesneville H."/>
            <person name="Rascle C."/>
            <person name="Schumacher J."/>
            <person name="Segurens B."/>
            <person name="Sexton A."/>
            <person name="Silva E."/>
            <person name="Sirven C."/>
            <person name="Soanes D.M."/>
            <person name="Talbot N.J."/>
            <person name="Templeton M."/>
            <person name="Yandava C."/>
            <person name="Yarden O."/>
            <person name="Zeng Q."/>
            <person name="Rollins J.A."/>
            <person name="Lebrun M.H."/>
            <person name="Dickman M."/>
        </authorList>
    </citation>
    <scope>NUCLEOTIDE SEQUENCE [LARGE SCALE GENOMIC DNA]</scope>
    <source>
        <strain evidence="3">T4</strain>
    </source>
</reference>
<dbReference type="HOGENOM" id="CLU_3335476_0_0_1"/>
<organism evidence="2 3">
    <name type="scientific">Botryotinia fuckeliana (strain T4)</name>
    <name type="common">Noble rot fungus</name>
    <name type="synonym">Botrytis cinerea</name>
    <dbReference type="NCBI Taxonomy" id="999810"/>
    <lineage>
        <taxon>Eukaryota</taxon>
        <taxon>Fungi</taxon>
        <taxon>Dikarya</taxon>
        <taxon>Ascomycota</taxon>
        <taxon>Pezizomycotina</taxon>
        <taxon>Leotiomycetes</taxon>
        <taxon>Helotiales</taxon>
        <taxon>Sclerotiniaceae</taxon>
        <taxon>Botrytis</taxon>
    </lineage>
</organism>
<name>G2YAT1_BOTF4</name>
<sequence length="38" mass="4413">MQYRLASTIHPSNNTANNTANKKDYVDVEEAKDQQQWC</sequence>
<accession>G2YAT1</accession>
<dbReference type="InParanoid" id="G2YAT1"/>
<dbReference type="AlphaFoldDB" id="G2YAT1"/>
<proteinExistence type="predicted"/>
<dbReference type="EMBL" id="FQ790307">
    <property type="protein sequence ID" value="CCD34322.1"/>
    <property type="molecule type" value="Genomic_DNA"/>
</dbReference>
<feature type="region of interest" description="Disordered" evidence="1">
    <location>
        <begin position="1"/>
        <end position="38"/>
    </location>
</feature>
<gene>
    <name evidence="2" type="ORF">BofuT4_uP027060.1</name>
</gene>
<protein>
    <submittedName>
        <fullName evidence="2">Uncharacterized protein</fullName>
    </submittedName>
</protein>
<evidence type="ECO:0000313" key="3">
    <source>
        <dbReference type="Proteomes" id="UP000008177"/>
    </source>
</evidence>
<evidence type="ECO:0000256" key="1">
    <source>
        <dbReference type="SAM" id="MobiDB-lite"/>
    </source>
</evidence>
<feature type="compositionally biased region" description="Basic and acidic residues" evidence="1">
    <location>
        <begin position="21"/>
        <end position="38"/>
    </location>
</feature>
<dbReference type="Proteomes" id="UP000008177">
    <property type="component" value="Unplaced contigs"/>
</dbReference>
<evidence type="ECO:0000313" key="2">
    <source>
        <dbReference type="EMBL" id="CCD34322.1"/>
    </source>
</evidence>